<evidence type="ECO:0000256" key="1">
    <source>
        <dbReference type="SAM" id="MobiDB-lite"/>
    </source>
</evidence>
<dbReference type="EMBL" id="CP011536">
    <property type="protein sequence ID" value="AKM50955.1"/>
    <property type="molecule type" value="Genomic_DNA"/>
</dbReference>
<organism evidence="2 3">
    <name type="scientific">Limosilactobacillus fermentum 3872</name>
    <dbReference type="NCBI Taxonomy" id="1381124"/>
    <lineage>
        <taxon>Bacteria</taxon>
        <taxon>Bacillati</taxon>
        <taxon>Bacillota</taxon>
        <taxon>Bacilli</taxon>
        <taxon>Lactobacillales</taxon>
        <taxon>Lactobacillaceae</taxon>
        <taxon>Limosilactobacillus</taxon>
    </lineage>
</organism>
<dbReference type="RefSeq" id="WP_021350071.1">
    <property type="nucleotide sequence ID" value="NZ_CP011536.1"/>
</dbReference>
<reference evidence="2 3" key="1">
    <citation type="journal article" date="2013" name="Genome Announc.">
        <title>Draft Genome Sequence of Lactobacillus fermentum Strain 3872.</title>
        <authorList>
            <person name="Karlyshev A.V."/>
            <person name="Raju K."/>
            <person name="Abramov V.M."/>
        </authorList>
    </citation>
    <scope>NUCLEOTIDE SEQUENCE [LARGE SCALE GENOMIC DNA]</scope>
    <source>
        <strain evidence="2 3">3872</strain>
    </source>
</reference>
<evidence type="ECO:0000313" key="3">
    <source>
        <dbReference type="Proteomes" id="UP000016629"/>
    </source>
</evidence>
<sequence>MADGKRQVTLRVDQDGLVGEWFKNQANVSTSVNSAIYYVAQLFGTKEFSEAQSQRIIELEKEVATLQAKLSQDSNVVEAPQTPPIVPDEVLIPRPDNFSAKEEKPSEDVSEPSEAGADSSTPDMNFFNPSK</sequence>
<accession>A0A806T3Z4</accession>
<protein>
    <submittedName>
        <fullName evidence="2">Uncharacterized protein</fullName>
    </submittedName>
</protein>
<dbReference type="Proteomes" id="UP000016629">
    <property type="component" value="Chromosome"/>
</dbReference>
<feature type="compositionally biased region" description="Polar residues" evidence="1">
    <location>
        <begin position="118"/>
        <end position="131"/>
    </location>
</feature>
<evidence type="ECO:0000313" key="2">
    <source>
        <dbReference type="EMBL" id="AKM50955.1"/>
    </source>
</evidence>
<gene>
    <name evidence="2" type="ORF">N573_004170</name>
</gene>
<dbReference type="AlphaFoldDB" id="A0A806T3Z4"/>
<name>A0A806T3Z4_LIMFE</name>
<feature type="region of interest" description="Disordered" evidence="1">
    <location>
        <begin position="75"/>
        <end position="131"/>
    </location>
</feature>
<reference evidence="2 3" key="2">
    <citation type="journal article" name="FEMS Microbiol. Lett.">
        <title>Lactobacillus fermentum 3872 genome sequencing reveals plasmid and chromosomal genes potentially involved in a probiotic activity.</title>
        <authorList>
            <person name="Lehri B."/>
            <person name="Seddon A.M."/>
            <person name="Karlyshev A.V."/>
        </authorList>
    </citation>
    <scope>NUCLEOTIDE SEQUENCE [LARGE SCALE GENOMIC DNA]</scope>
    <source>
        <strain evidence="2 3">3872</strain>
    </source>
</reference>
<proteinExistence type="predicted"/>